<dbReference type="AlphaFoldDB" id="A0A834CUJ4"/>
<evidence type="ECO:0000313" key="3">
    <source>
        <dbReference type="Proteomes" id="UP000646548"/>
    </source>
</evidence>
<evidence type="ECO:0000256" key="1">
    <source>
        <dbReference type="SAM" id="MobiDB-lite"/>
    </source>
</evidence>
<reference evidence="2" key="1">
    <citation type="journal article" name="BMC Genomics">
        <title>Long-read sequencing and de novo genome assembly of marine medaka (Oryzias melastigma).</title>
        <authorList>
            <person name="Liang P."/>
            <person name="Saqib H.S.A."/>
            <person name="Ni X."/>
            <person name="Shen Y."/>
        </authorList>
    </citation>
    <scope>NUCLEOTIDE SEQUENCE</scope>
    <source>
        <strain evidence="2">Bigg-433</strain>
    </source>
</reference>
<comment type="caution">
    <text evidence="2">The sequence shown here is derived from an EMBL/GenBank/DDBJ whole genome shotgun (WGS) entry which is preliminary data.</text>
</comment>
<protein>
    <submittedName>
        <fullName evidence="2">Uncharacterized protein</fullName>
    </submittedName>
</protein>
<gene>
    <name evidence="2" type="ORF">FQA47_006706</name>
</gene>
<feature type="region of interest" description="Disordered" evidence="1">
    <location>
        <begin position="47"/>
        <end position="80"/>
    </location>
</feature>
<organism evidence="2 3">
    <name type="scientific">Oryzias melastigma</name>
    <name type="common">Marine medaka</name>
    <dbReference type="NCBI Taxonomy" id="30732"/>
    <lineage>
        <taxon>Eukaryota</taxon>
        <taxon>Metazoa</taxon>
        <taxon>Chordata</taxon>
        <taxon>Craniata</taxon>
        <taxon>Vertebrata</taxon>
        <taxon>Euteleostomi</taxon>
        <taxon>Actinopterygii</taxon>
        <taxon>Neopterygii</taxon>
        <taxon>Teleostei</taxon>
        <taxon>Neoteleostei</taxon>
        <taxon>Acanthomorphata</taxon>
        <taxon>Ovalentaria</taxon>
        <taxon>Atherinomorphae</taxon>
        <taxon>Beloniformes</taxon>
        <taxon>Adrianichthyidae</taxon>
        <taxon>Oryziinae</taxon>
        <taxon>Oryzias</taxon>
    </lineage>
</organism>
<proteinExistence type="predicted"/>
<dbReference type="Proteomes" id="UP000646548">
    <property type="component" value="Unassembled WGS sequence"/>
</dbReference>
<feature type="compositionally biased region" description="Basic and acidic residues" evidence="1">
    <location>
        <begin position="51"/>
        <end position="67"/>
    </location>
</feature>
<evidence type="ECO:0000313" key="2">
    <source>
        <dbReference type="EMBL" id="KAF6732851.1"/>
    </source>
</evidence>
<name>A0A834CUJ4_ORYME</name>
<dbReference type="EMBL" id="WKFB01000179">
    <property type="protein sequence ID" value="KAF6732851.1"/>
    <property type="molecule type" value="Genomic_DNA"/>
</dbReference>
<sequence length="80" mass="9173">MAAGPPPRRPLIMFYQKHTERSKPPSEQPGCRTFQSVIKPEQNVLQEDQECETRMENSHSPPDREQELLSGQAPVYTVTH</sequence>
<accession>A0A834CUJ4</accession>